<dbReference type="Gene3D" id="2.40.70.10">
    <property type="entry name" value="Acid Proteases"/>
    <property type="match status" value="1"/>
</dbReference>
<comment type="caution">
    <text evidence="1">The sequence shown here is derived from an EMBL/GenBank/DDBJ whole genome shotgun (WGS) entry which is preliminary data.</text>
</comment>
<evidence type="ECO:0008006" key="3">
    <source>
        <dbReference type="Google" id="ProtNLM"/>
    </source>
</evidence>
<dbReference type="AlphaFoldDB" id="A0AAV1LAF4"/>
<keyword evidence="2" id="KW-1185">Reference proteome</keyword>
<dbReference type="EMBL" id="CAVLGL010000087">
    <property type="protein sequence ID" value="CAK1592221.1"/>
    <property type="molecule type" value="Genomic_DNA"/>
</dbReference>
<dbReference type="InterPro" id="IPR036875">
    <property type="entry name" value="Znf_CCHC_sf"/>
</dbReference>
<dbReference type="SUPFAM" id="SSF50630">
    <property type="entry name" value="Acid proteases"/>
    <property type="match status" value="1"/>
</dbReference>
<evidence type="ECO:0000313" key="2">
    <source>
        <dbReference type="Proteomes" id="UP001314205"/>
    </source>
</evidence>
<evidence type="ECO:0000313" key="1">
    <source>
        <dbReference type="EMBL" id="CAK1592221.1"/>
    </source>
</evidence>
<organism evidence="1 2">
    <name type="scientific">Parnassius mnemosyne</name>
    <name type="common">clouded apollo</name>
    <dbReference type="NCBI Taxonomy" id="213953"/>
    <lineage>
        <taxon>Eukaryota</taxon>
        <taxon>Metazoa</taxon>
        <taxon>Ecdysozoa</taxon>
        <taxon>Arthropoda</taxon>
        <taxon>Hexapoda</taxon>
        <taxon>Insecta</taxon>
        <taxon>Pterygota</taxon>
        <taxon>Neoptera</taxon>
        <taxon>Endopterygota</taxon>
        <taxon>Lepidoptera</taxon>
        <taxon>Glossata</taxon>
        <taxon>Ditrysia</taxon>
        <taxon>Papilionoidea</taxon>
        <taxon>Papilionidae</taxon>
        <taxon>Parnassiinae</taxon>
        <taxon>Parnassini</taxon>
        <taxon>Parnassius</taxon>
        <taxon>Driopa</taxon>
    </lineage>
</organism>
<dbReference type="Proteomes" id="UP001314205">
    <property type="component" value="Unassembled WGS sequence"/>
</dbReference>
<dbReference type="GO" id="GO:0003676">
    <property type="term" value="F:nucleic acid binding"/>
    <property type="evidence" value="ECO:0007669"/>
    <property type="project" value="InterPro"/>
</dbReference>
<name>A0AAV1LAF4_9NEOP</name>
<protein>
    <recommendedName>
        <fullName evidence="3">CCHC-type domain-containing protein</fullName>
    </recommendedName>
</protein>
<proteinExistence type="predicted"/>
<gene>
    <name evidence="1" type="ORF">PARMNEM_LOCUS12240</name>
</gene>
<dbReference type="InterPro" id="IPR021109">
    <property type="entry name" value="Peptidase_aspartic_dom_sf"/>
</dbReference>
<dbReference type="GO" id="GO:0008270">
    <property type="term" value="F:zinc ion binding"/>
    <property type="evidence" value="ECO:0007669"/>
    <property type="project" value="InterPro"/>
</dbReference>
<accession>A0AAV1LAF4</accession>
<reference evidence="1 2" key="1">
    <citation type="submission" date="2023-11" db="EMBL/GenBank/DDBJ databases">
        <authorList>
            <person name="Hedman E."/>
            <person name="Englund M."/>
            <person name="Stromberg M."/>
            <person name="Nyberg Akerstrom W."/>
            <person name="Nylinder S."/>
            <person name="Jareborg N."/>
            <person name="Kallberg Y."/>
            <person name="Kronander E."/>
        </authorList>
    </citation>
    <scope>NUCLEOTIDE SEQUENCE [LARGE SCALE GENOMIC DNA]</scope>
</reference>
<dbReference type="SUPFAM" id="SSF57756">
    <property type="entry name" value="Retrovirus zinc finger-like domains"/>
    <property type="match status" value="1"/>
</dbReference>
<sequence length="172" mass="19300">MIGHPSFKCEKPLIKCTNCDRIGHQLSNCYRNKNKEVSSNTFANINEKQVSKLSVTGKTNDKYVMDVKVNNKTFQCHLDLGSQCSLMRETDAKLLDVNIMKNAELPTLRGIGANLVRPLGLIIAAVEVQDIKEVIDIYVVQDYVLSYALLLGHSFSEKPEIVITKTPDEIIF</sequence>